<accession>A0A414ZRI7</accession>
<evidence type="ECO:0000313" key="1">
    <source>
        <dbReference type="EMBL" id="RHI25856.1"/>
    </source>
</evidence>
<gene>
    <name evidence="1" type="ORF">DW172_04025</name>
</gene>
<reference evidence="1 2" key="1">
    <citation type="submission" date="2018-08" db="EMBL/GenBank/DDBJ databases">
        <title>A genome reference for cultivated species of the human gut microbiota.</title>
        <authorList>
            <person name="Zou Y."/>
            <person name="Xue W."/>
            <person name="Luo G."/>
        </authorList>
    </citation>
    <scope>NUCLEOTIDE SEQUENCE [LARGE SCALE GENOMIC DNA]</scope>
    <source>
        <strain evidence="1 2">AM16-11</strain>
    </source>
</reference>
<dbReference type="AlphaFoldDB" id="A0A414ZRI7"/>
<organism evidence="1 2">
    <name type="scientific">Agathobacter rectalis</name>
    <dbReference type="NCBI Taxonomy" id="39491"/>
    <lineage>
        <taxon>Bacteria</taxon>
        <taxon>Bacillati</taxon>
        <taxon>Bacillota</taxon>
        <taxon>Clostridia</taxon>
        <taxon>Lachnospirales</taxon>
        <taxon>Lachnospiraceae</taxon>
        <taxon>Agathobacter</taxon>
    </lineage>
</organism>
<proteinExistence type="predicted"/>
<dbReference type="RefSeq" id="WP_118257332.1">
    <property type="nucleotide sequence ID" value="NZ_QRKN01000001.1"/>
</dbReference>
<dbReference type="Proteomes" id="UP000285865">
    <property type="component" value="Unassembled WGS sequence"/>
</dbReference>
<protein>
    <submittedName>
        <fullName evidence="1">Uncharacterized protein</fullName>
    </submittedName>
</protein>
<name>A0A414ZRI7_9FIRM</name>
<evidence type="ECO:0000313" key="2">
    <source>
        <dbReference type="Proteomes" id="UP000285865"/>
    </source>
</evidence>
<comment type="caution">
    <text evidence="1">The sequence shown here is derived from an EMBL/GenBank/DDBJ whole genome shotgun (WGS) entry which is preliminary data.</text>
</comment>
<sequence length="127" mass="13979">MYSQSLSGLKTNVDNLGIDYYIATTPGNYVSFSGSIALQNNGFYMEVYKIGKLVYFVMRVTIANSNDGAWKVKIDKYPMKQTTCHAFSAFKGTGSYVPCYSDSNGYIVNQGGTGKYTIVMSGEYVTT</sequence>
<dbReference type="EMBL" id="QRKN01000001">
    <property type="protein sequence ID" value="RHI25856.1"/>
    <property type="molecule type" value="Genomic_DNA"/>
</dbReference>